<evidence type="ECO:0000313" key="2">
    <source>
        <dbReference type="Proteomes" id="UP000009352"/>
    </source>
</evidence>
<organism evidence="1 2">
    <name type="scientific">Lacticaseibacillus rhamnosus LRHMDP3</name>
    <dbReference type="NCBI Taxonomy" id="1203259"/>
    <lineage>
        <taxon>Bacteria</taxon>
        <taxon>Bacillati</taxon>
        <taxon>Bacillota</taxon>
        <taxon>Bacilli</taxon>
        <taxon>Lactobacillales</taxon>
        <taxon>Lactobacillaceae</taxon>
        <taxon>Lacticaseibacillus</taxon>
    </lineage>
</organism>
<comment type="caution">
    <text evidence="1">The sequence shown here is derived from an EMBL/GenBank/DDBJ whole genome shotgun (WGS) entry which is preliminary data.</text>
</comment>
<dbReference type="Proteomes" id="UP000009352">
    <property type="component" value="Unassembled WGS sequence"/>
</dbReference>
<evidence type="ECO:0000313" key="1">
    <source>
        <dbReference type="EMBL" id="EKS50116.1"/>
    </source>
</evidence>
<dbReference type="RefSeq" id="WP_005716827.1">
    <property type="nucleotide sequence ID" value="NZ_AMQX01000010.1"/>
</dbReference>
<accession>A0AB33XT34</accession>
<protein>
    <submittedName>
        <fullName evidence="1">Uncharacterized protein</fullName>
    </submittedName>
</protein>
<dbReference type="EMBL" id="AMQX01000010">
    <property type="protein sequence ID" value="EKS50116.1"/>
    <property type="molecule type" value="Genomic_DNA"/>
</dbReference>
<gene>
    <name evidence="1" type="ORF">LRHMDP3_1940</name>
</gene>
<name>A0AB33XT34_LACRH</name>
<proteinExistence type="predicted"/>
<reference evidence="1 2" key="1">
    <citation type="journal article" date="2013" name="Genome Announc.">
        <title>Draft Genome Sequence of Staphylococcus simulans UMC-CNS-990, Isolated from a Case of Chronic Bovine Mastitis.</title>
        <authorList>
            <person name="Calcutt M.J."/>
            <person name="Foecking M.F."/>
            <person name="Hsieh H.Y."/>
            <person name="Perry J."/>
            <person name="Stewart G.C."/>
            <person name="Middleton J.R."/>
        </authorList>
    </citation>
    <scope>NUCLEOTIDE SEQUENCE [LARGE SCALE GENOMIC DNA]</scope>
    <source>
        <strain evidence="1 2">LRHMDP3</strain>
    </source>
</reference>
<sequence>MNNEAIIMRWLKQCDQTGTLPWEYDFEEEIFSQKPGSLPFSKDPIKRFLEKKEGFYGRPSCETEDCPLMQAIYWVLWGTYSKNVTLKVKGDCDADVMNSFWSIFKIYLRSTYTDFFKNAQCIHPKGLFPNKGKFSPESKLLFAYKGYGAKEGSSWFSIIRLNYDGIFKKFEDSNLQKVAAFSHTLGNFTLTPQRFNSIGVTNSNNTNEHHKGIKHNDQYNTWSNALHELKELDWASQHYLNCDSWDHYCRKFFMEDYKEEYSYERSPGKQEEFLSKIYLSIENRGKHLIKELCDKLNSKNFDFYRKYLLDLN</sequence>
<dbReference type="AlphaFoldDB" id="A0AB33XT34"/>